<evidence type="ECO:0000313" key="4">
    <source>
        <dbReference type="Proteomes" id="UP000521199"/>
    </source>
</evidence>
<protein>
    <submittedName>
        <fullName evidence="3">Uncharacterized protein</fullName>
    </submittedName>
</protein>
<dbReference type="RefSeq" id="WP_246387450.1">
    <property type="nucleotide sequence ID" value="NZ_JACHHP010000001.1"/>
</dbReference>
<dbReference type="AlphaFoldDB" id="A0A7W8FXS4"/>
<feature type="compositionally biased region" description="Low complexity" evidence="1">
    <location>
        <begin position="176"/>
        <end position="197"/>
    </location>
</feature>
<reference evidence="3 4" key="1">
    <citation type="submission" date="2020-08" db="EMBL/GenBank/DDBJ databases">
        <title>Genomic Encyclopedia of Type Strains, Phase IV (KMG-IV): sequencing the most valuable type-strain genomes for metagenomic binning, comparative biology and taxonomic classification.</title>
        <authorList>
            <person name="Goeker M."/>
        </authorList>
    </citation>
    <scope>NUCLEOTIDE SEQUENCE [LARGE SCALE GENOMIC DNA]</scope>
    <source>
        <strain evidence="3 4">DSM 24163</strain>
    </source>
</reference>
<comment type="caution">
    <text evidence="3">The sequence shown here is derived from an EMBL/GenBank/DDBJ whole genome shotgun (WGS) entry which is preliminary data.</text>
</comment>
<proteinExistence type="predicted"/>
<feature type="region of interest" description="Disordered" evidence="1">
    <location>
        <begin position="123"/>
        <end position="200"/>
    </location>
</feature>
<feature type="compositionally biased region" description="Low complexity" evidence="1">
    <location>
        <begin position="155"/>
        <end position="164"/>
    </location>
</feature>
<keyword evidence="2" id="KW-0812">Transmembrane</keyword>
<name>A0A7W8FXS4_9GAMM</name>
<feature type="transmembrane region" description="Helical" evidence="2">
    <location>
        <begin position="57"/>
        <end position="77"/>
    </location>
</feature>
<dbReference type="Proteomes" id="UP000521199">
    <property type="component" value="Unassembled WGS sequence"/>
</dbReference>
<dbReference type="EMBL" id="JACHHP010000001">
    <property type="protein sequence ID" value="MBB5206647.1"/>
    <property type="molecule type" value="Genomic_DNA"/>
</dbReference>
<evidence type="ECO:0000256" key="1">
    <source>
        <dbReference type="SAM" id="MobiDB-lite"/>
    </source>
</evidence>
<feature type="compositionally biased region" description="Pro residues" evidence="1">
    <location>
        <begin position="145"/>
        <end position="154"/>
    </location>
</feature>
<gene>
    <name evidence="3" type="ORF">HNQ52_000163</name>
</gene>
<keyword evidence="4" id="KW-1185">Reference proteome</keyword>
<keyword evidence="2" id="KW-0472">Membrane</keyword>
<organism evidence="3 4">
    <name type="scientific">Chiayiivirga flava</name>
    <dbReference type="NCBI Taxonomy" id="659595"/>
    <lineage>
        <taxon>Bacteria</taxon>
        <taxon>Pseudomonadati</taxon>
        <taxon>Pseudomonadota</taxon>
        <taxon>Gammaproteobacteria</taxon>
        <taxon>Lysobacterales</taxon>
        <taxon>Lysobacteraceae</taxon>
        <taxon>Chiayiivirga</taxon>
    </lineage>
</organism>
<accession>A0A7W8FXS4</accession>
<feature type="compositionally biased region" description="Low complexity" evidence="1">
    <location>
        <begin position="124"/>
        <end position="144"/>
    </location>
</feature>
<evidence type="ECO:0000313" key="3">
    <source>
        <dbReference type="EMBL" id="MBB5206647.1"/>
    </source>
</evidence>
<evidence type="ECO:0000256" key="2">
    <source>
        <dbReference type="SAM" id="Phobius"/>
    </source>
</evidence>
<sequence length="291" mass="30619">MAHDPREPLTPDEAAVARAYTALPRPEPSPELDARVLAHARAVLASATARTRRPRPWYLLPGAGVAAAAVLAAGLAWQVGLIGDGRLHESAPATAPAVPAPDGAGRPERKDRVDVDFLEREQARAAAQAAKAEADADAGGTTPAPAAPPPPPAPRARSPEAFPAQEAAPVQDSEFAAELRAPAATAPEPAPTSAAPADVTGTLQRDGRNEQAADTSTLDRIQVTGSRIKRVDSDLPPWPEDATLAPAPWLERVRERVRAGDRDGARFSLRRYVQVHPAQPVPDDLTVLLVQ</sequence>
<keyword evidence="2" id="KW-1133">Transmembrane helix</keyword>